<dbReference type="Gene3D" id="3.40.50.150">
    <property type="entry name" value="Vaccinia Virus protein VP39"/>
    <property type="match status" value="1"/>
</dbReference>
<name>A0A3P1SEK7_9ACTO</name>
<organism evidence="2 3">
    <name type="scientific">Schaalia canis</name>
    <dbReference type="NCBI Taxonomy" id="100469"/>
    <lineage>
        <taxon>Bacteria</taxon>
        <taxon>Bacillati</taxon>
        <taxon>Actinomycetota</taxon>
        <taxon>Actinomycetes</taxon>
        <taxon>Actinomycetales</taxon>
        <taxon>Actinomycetaceae</taxon>
        <taxon>Schaalia</taxon>
    </lineage>
</organism>
<keyword evidence="3" id="KW-1185">Reference proteome</keyword>
<dbReference type="EMBL" id="RQZF01000003">
    <property type="protein sequence ID" value="RRC95723.1"/>
    <property type="molecule type" value="Genomic_DNA"/>
</dbReference>
<dbReference type="CDD" id="cd02440">
    <property type="entry name" value="AdoMet_MTases"/>
    <property type="match status" value="1"/>
</dbReference>
<feature type="domain" description="THUMP-like" evidence="1">
    <location>
        <begin position="315"/>
        <end position="386"/>
    </location>
</feature>
<comment type="caution">
    <text evidence="2">The sequence shown here is derived from an EMBL/GenBank/DDBJ whole genome shotgun (WGS) entry which is preliminary data.</text>
</comment>
<dbReference type="GO" id="GO:0032259">
    <property type="term" value="P:methylation"/>
    <property type="evidence" value="ECO:0007669"/>
    <property type="project" value="UniProtKB-KW"/>
</dbReference>
<dbReference type="OrthoDB" id="9810570at2"/>
<dbReference type="Pfam" id="PF18096">
    <property type="entry name" value="Thump_like"/>
    <property type="match status" value="1"/>
</dbReference>
<reference evidence="2 3" key="1">
    <citation type="submission" date="2018-11" db="EMBL/GenBank/DDBJ databases">
        <title>Genomes From Bacteria Associated with the Canine Oral Cavity: a Test Case for Automated Genome-Based Taxonomic Assignment.</title>
        <authorList>
            <person name="Coil D.A."/>
            <person name="Jospin G."/>
            <person name="Darling A.E."/>
            <person name="Wallis C."/>
            <person name="Davis I.J."/>
            <person name="Harris S."/>
            <person name="Eisen J.A."/>
            <person name="Holcombe L.J."/>
            <person name="O'Flynn C."/>
        </authorList>
    </citation>
    <scope>NUCLEOTIDE SEQUENCE [LARGE SCALE GENOMIC DNA]</scope>
    <source>
        <strain evidence="2 3">OH770</strain>
    </source>
</reference>
<protein>
    <submittedName>
        <fullName evidence="2">Methyltransferase domain-containing protein</fullName>
    </submittedName>
</protein>
<dbReference type="Proteomes" id="UP000280444">
    <property type="component" value="Unassembled WGS sequence"/>
</dbReference>
<keyword evidence="2" id="KW-0808">Transferase</keyword>
<evidence type="ECO:0000313" key="2">
    <source>
        <dbReference type="EMBL" id="RRC95723.1"/>
    </source>
</evidence>
<keyword evidence="2" id="KW-0489">Methyltransferase</keyword>
<sequence length="389" mass="40668">MSAFDFNAALRAQGASAEVAAAVMTQCELRDRAHAKLGPIARRLIFTRDGIEQATRLSVAITHAQRYAASGARCIADLGCGNGGDSLAFLLAGMNVVAVDIDADASSAARWNLQATAASLPLSPRAEVLTADVTALDVPGLAARGVNAIFADPARRTGAAKGSARILSPELWSPSLPTVMSWRDSYARIGVKLAPGIDHAALPADCHAQWTSVDGDLVEAALWTPALAPEGSGRSALVMRADESHVLSDPLIDEANAPVPQAPIGDLGEMIAEPDPAVIRSGTVRVLAEELGAHLISDKIAYLSGNDLPATPFAARFEVCDVVALRPKAITAALRAMDVGRVEVKKRGADLDPATLRSALKLSGSQEATVIATRIAGRHRAIIARRVRD</sequence>
<dbReference type="InterPro" id="IPR041497">
    <property type="entry name" value="Thump-like"/>
</dbReference>
<evidence type="ECO:0000259" key="1">
    <source>
        <dbReference type="Pfam" id="PF18096"/>
    </source>
</evidence>
<dbReference type="SUPFAM" id="SSF53335">
    <property type="entry name" value="S-adenosyl-L-methionine-dependent methyltransferases"/>
    <property type="match status" value="1"/>
</dbReference>
<evidence type="ECO:0000313" key="3">
    <source>
        <dbReference type="Proteomes" id="UP000280444"/>
    </source>
</evidence>
<dbReference type="GO" id="GO:0008168">
    <property type="term" value="F:methyltransferase activity"/>
    <property type="evidence" value="ECO:0007669"/>
    <property type="project" value="UniProtKB-KW"/>
</dbReference>
<gene>
    <name evidence="2" type="ORF">EII11_04805</name>
</gene>
<dbReference type="AlphaFoldDB" id="A0A3P1SEK7"/>
<proteinExistence type="predicted"/>
<dbReference type="InterPro" id="IPR029063">
    <property type="entry name" value="SAM-dependent_MTases_sf"/>
</dbReference>
<accession>A0A3P1SEK7</accession>